<proteinExistence type="predicted"/>
<keyword evidence="1" id="KW-0805">Transcription regulation</keyword>
<dbReference type="InterPro" id="IPR009057">
    <property type="entry name" value="Homeodomain-like_sf"/>
</dbReference>
<dbReference type="SUPFAM" id="SSF51215">
    <property type="entry name" value="Regulatory protein AraC"/>
    <property type="match status" value="1"/>
</dbReference>
<evidence type="ECO:0000256" key="3">
    <source>
        <dbReference type="ARBA" id="ARBA00023159"/>
    </source>
</evidence>
<organism evidence="6 7">
    <name type="scientific">Paenibacillus spongiae</name>
    <dbReference type="NCBI Taxonomy" id="2909671"/>
    <lineage>
        <taxon>Bacteria</taxon>
        <taxon>Bacillati</taxon>
        <taxon>Bacillota</taxon>
        <taxon>Bacilli</taxon>
        <taxon>Bacillales</taxon>
        <taxon>Paenibacillaceae</taxon>
        <taxon>Paenibacillus</taxon>
    </lineage>
</organism>
<dbReference type="InterPro" id="IPR018060">
    <property type="entry name" value="HTH_AraC"/>
</dbReference>
<dbReference type="Pfam" id="PF02311">
    <property type="entry name" value="AraC_binding"/>
    <property type="match status" value="1"/>
</dbReference>
<dbReference type="Gene3D" id="2.60.120.10">
    <property type="entry name" value="Jelly Rolls"/>
    <property type="match status" value="1"/>
</dbReference>
<dbReference type="EMBL" id="CP091430">
    <property type="protein sequence ID" value="UVI28349.1"/>
    <property type="molecule type" value="Genomic_DNA"/>
</dbReference>
<dbReference type="PANTHER" id="PTHR46796">
    <property type="entry name" value="HTH-TYPE TRANSCRIPTIONAL ACTIVATOR RHAS-RELATED"/>
    <property type="match status" value="1"/>
</dbReference>
<sequence>MNSFELVATPPEFARMHLFYPILAGYDVSEPAFHFAREHFPAYELLLVEEGRGRFRQGSEWFDLGAGDCLLHDMRFPHAYSAHPEEPFRTYYVVFEGLDTETLWRRFTNAPMVLLEADRGSGGSDVVFRQLTAIIELMREGGDEIMFSSRLYELLVRTLSLAAHIGGAVVKPQSMEAAREFIDARYLGIHGIREAAEHVNLSLYHFIRQFKTCYGSTPKEYLLQKRVHHAKRLLLLTDDSVSDIAERSGFPSYNAFLHSFLRIEQCSPTEYRKNWRRRRTPSS</sequence>
<evidence type="ECO:0000313" key="7">
    <source>
        <dbReference type="Proteomes" id="UP001057877"/>
    </source>
</evidence>
<evidence type="ECO:0000256" key="1">
    <source>
        <dbReference type="ARBA" id="ARBA00023015"/>
    </source>
</evidence>
<keyword evidence="4" id="KW-0804">Transcription</keyword>
<keyword evidence="2" id="KW-0238">DNA-binding</keyword>
<dbReference type="Pfam" id="PF12833">
    <property type="entry name" value="HTH_18"/>
    <property type="match status" value="1"/>
</dbReference>
<reference evidence="6" key="1">
    <citation type="submission" date="2022-01" db="EMBL/GenBank/DDBJ databases">
        <title>Paenibacillus spongiae sp. nov., isolated from marine sponge.</title>
        <authorList>
            <person name="Li Z."/>
            <person name="Zhang M."/>
        </authorList>
    </citation>
    <scope>NUCLEOTIDE SEQUENCE</scope>
    <source>
        <strain evidence="6">PHS-Z3</strain>
    </source>
</reference>
<feature type="domain" description="HTH araC/xylS-type" evidence="5">
    <location>
        <begin position="176"/>
        <end position="274"/>
    </location>
</feature>
<dbReference type="InterPro" id="IPR050204">
    <property type="entry name" value="AraC_XylS_family_regulators"/>
</dbReference>
<dbReference type="InterPro" id="IPR003313">
    <property type="entry name" value="AraC-bd"/>
</dbReference>
<evidence type="ECO:0000313" key="6">
    <source>
        <dbReference type="EMBL" id="UVI28349.1"/>
    </source>
</evidence>
<gene>
    <name evidence="6" type="ORF">L1F29_23245</name>
</gene>
<dbReference type="Gene3D" id="1.10.10.60">
    <property type="entry name" value="Homeodomain-like"/>
    <property type="match status" value="2"/>
</dbReference>
<evidence type="ECO:0000256" key="2">
    <source>
        <dbReference type="ARBA" id="ARBA00023125"/>
    </source>
</evidence>
<dbReference type="PROSITE" id="PS01124">
    <property type="entry name" value="HTH_ARAC_FAMILY_2"/>
    <property type="match status" value="1"/>
</dbReference>
<dbReference type="Proteomes" id="UP001057877">
    <property type="component" value="Chromosome"/>
</dbReference>
<dbReference type="PROSITE" id="PS00041">
    <property type="entry name" value="HTH_ARAC_FAMILY_1"/>
    <property type="match status" value="1"/>
</dbReference>
<dbReference type="InterPro" id="IPR014710">
    <property type="entry name" value="RmlC-like_jellyroll"/>
</dbReference>
<dbReference type="RefSeq" id="WP_258384437.1">
    <property type="nucleotide sequence ID" value="NZ_CP091430.1"/>
</dbReference>
<dbReference type="SUPFAM" id="SSF46689">
    <property type="entry name" value="Homeodomain-like"/>
    <property type="match status" value="2"/>
</dbReference>
<protein>
    <submittedName>
        <fullName evidence="6">AraC family transcriptional regulator</fullName>
    </submittedName>
</protein>
<evidence type="ECO:0000259" key="5">
    <source>
        <dbReference type="PROSITE" id="PS01124"/>
    </source>
</evidence>
<keyword evidence="3" id="KW-0010">Activator</keyword>
<evidence type="ECO:0000256" key="4">
    <source>
        <dbReference type="ARBA" id="ARBA00023163"/>
    </source>
</evidence>
<name>A0ABY5S3U9_9BACL</name>
<dbReference type="InterPro" id="IPR018062">
    <property type="entry name" value="HTH_AraC-typ_CS"/>
</dbReference>
<accession>A0ABY5S3U9</accession>
<dbReference type="InterPro" id="IPR037923">
    <property type="entry name" value="HTH-like"/>
</dbReference>
<dbReference type="SMART" id="SM00342">
    <property type="entry name" value="HTH_ARAC"/>
    <property type="match status" value="1"/>
</dbReference>
<keyword evidence="7" id="KW-1185">Reference proteome</keyword>